<dbReference type="EMBL" id="MTBD01000026">
    <property type="protein sequence ID" value="PRP70250.1"/>
    <property type="molecule type" value="Genomic_DNA"/>
</dbReference>
<accession>A0A2S9X3G0</accession>
<organism evidence="2 3">
    <name type="scientific">Chromobacterium amazonense</name>
    <dbReference type="NCBI Taxonomy" id="1382803"/>
    <lineage>
        <taxon>Bacteria</taxon>
        <taxon>Pseudomonadati</taxon>
        <taxon>Pseudomonadota</taxon>
        <taxon>Betaproteobacteria</taxon>
        <taxon>Neisseriales</taxon>
        <taxon>Chromobacteriaceae</taxon>
        <taxon>Chromobacterium</taxon>
    </lineage>
</organism>
<dbReference type="AlphaFoldDB" id="A0A2S9X3G0"/>
<name>A0A2S9X3G0_9NEIS</name>
<reference evidence="2 3" key="1">
    <citation type="submission" date="2017-01" db="EMBL/GenBank/DDBJ databases">
        <title>New insights into the genetic diversity of Chromobacterium isolated from tropical freshwater lake.</title>
        <authorList>
            <person name="Santos A.B."/>
            <person name="Nascimento A.M."/>
            <person name="Da Silva P.C."/>
        </authorList>
    </citation>
    <scope>NUCLEOTIDE SEQUENCE [LARGE SCALE GENOMIC DNA]</scope>
    <source>
        <strain evidence="2 3">56AF</strain>
    </source>
</reference>
<keyword evidence="1" id="KW-0472">Membrane</keyword>
<keyword evidence="1" id="KW-0812">Transmembrane</keyword>
<proteinExistence type="predicted"/>
<sequence>MERIASLLLDLLDCLDVRSGLGEQQEYKRCRLGMWLGLILAIALWLVAISYLPAWGGQLDVAAFGECFASVVFAVLASVFSALSIWFAWRLWRAESLRHSGRD</sequence>
<keyword evidence="1" id="KW-1133">Transmembrane helix</keyword>
<evidence type="ECO:0000313" key="2">
    <source>
        <dbReference type="EMBL" id="PRP70250.1"/>
    </source>
</evidence>
<feature type="transmembrane region" description="Helical" evidence="1">
    <location>
        <begin position="35"/>
        <end position="56"/>
    </location>
</feature>
<protein>
    <submittedName>
        <fullName evidence="2">Uncharacterized protein</fullName>
    </submittedName>
</protein>
<gene>
    <name evidence="2" type="ORF">BUE93_11320</name>
</gene>
<feature type="transmembrane region" description="Helical" evidence="1">
    <location>
        <begin position="68"/>
        <end position="89"/>
    </location>
</feature>
<evidence type="ECO:0000256" key="1">
    <source>
        <dbReference type="SAM" id="Phobius"/>
    </source>
</evidence>
<dbReference type="Proteomes" id="UP000239469">
    <property type="component" value="Unassembled WGS sequence"/>
</dbReference>
<evidence type="ECO:0000313" key="3">
    <source>
        <dbReference type="Proteomes" id="UP000239469"/>
    </source>
</evidence>
<comment type="caution">
    <text evidence="2">The sequence shown here is derived from an EMBL/GenBank/DDBJ whole genome shotgun (WGS) entry which is preliminary data.</text>
</comment>